<keyword evidence="3" id="KW-1185">Reference proteome</keyword>
<dbReference type="AlphaFoldDB" id="A0A4Z1SLB9"/>
<proteinExistence type="predicted"/>
<evidence type="ECO:0000256" key="1">
    <source>
        <dbReference type="SAM" id="MobiDB-lite"/>
    </source>
</evidence>
<comment type="caution">
    <text evidence="2">The sequence shown here is derived from an EMBL/GenBank/DDBJ whole genome shotgun (WGS) entry which is preliminary data.</text>
</comment>
<dbReference type="VEuPathDB" id="GiardiaDB:GMRT_13335"/>
<name>A0A4Z1SLB9_GIAMU</name>
<dbReference type="EMBL" id="VDLU01000005">
    <property type="protein sequence ID" value="TNJ26300.1"/>
    <property type="molecule type" value="Genomic_DNA"/>
</dbReference>
<sequence length="737" mass="81392">MNEQRALLAAEGRRIARLERLLGREAEAALEEFGLGGLLKVGSDAVHIASQEDDRGLLDDQEQEHTLPSFLRPPAEDTTSSSQEEGHDLPRLSQDIIASHITRQINRLVETNIEEVATQVLQQQAHYLSDESLGADVARILTAFLQYEYDQAANHSALLGAFILALHIRSPRVALSCVAHLFDVVLSNEEVLTKAQEDEDAILVHNVVEVLGFAAAFQGAAVTPLGELMSWILEQRISLEVTSEGGRGVLTYQILSPYAYRLLTRIVRVASRLLARICPEHYKKISESLAHDCAIMTNIAELSTATIDQRRLAVRLRVYMVILSEAYNESGVELESSDLSCILASVGSMRRTARSPPDEYTLKTYREIVDGTRGTSLPSQGVGAVQDAHGLNLIALSQAVGERVLDDRARAYFDGVHGGRRPQLTNGECDTFKAFCFLSDGSERWHEDNDAITAAWVSLYGETPVPEDLYPEVGKYLKSRLTHLQSSLGMQESVDTLLRSTIIRLSIQKVFLLLLRLSGDRTYFSYSVLHVLRLFLADGKRNDFRYQLCLCLWDYLADLGLNGRQVSNTARLVAHLIGGEASDGSPGISIGFFKKHLLPTTIPPGGQTTSTRKSLSKSLVAFYDILLVIMLLGEPGKAGKSTIGSDLHHALKAFGPLTAMRQDSLLACAENERVDKESNKVLRRAVFLYLVDFLATYEKGEKRAVRIVNAYFPEPQEFKGRAAAILEAFIQLLASDG</sequence>
<reference evidence="2 3" key="1">
    <citation type="submission" date="2019-05" db="EMBL/GenBank/DDBJ databases">
        <title>The compact genome of Giardia muris reveals important steps in the evolution of intestinal protozoan parasites.</title>
        <authorList>
            <person name="Xu F."/>
            <person name="Jimenez-Gonzalez A."/>
            <person name="Einarsson E."/>
            <person name="Astvaldsson A."/>
            <person name="Peirasmaki D."/>
            <person name="Eckmann L."/>
            <person name="Andersson J.O."/>
            <person name="Svard S.G."/>
            <person name="Jerlstrom-Hultqvist J."/>
        </authorList>
    </citation>
    <scope>NUCLEOTIDE SEQUENCE [LARGE SCALE GENOMIC DNA]</scope>
    <source>
        <strain evidence="2 3">Roberts-Thomson</strain>
    </source>
</reference>
<gene>
    <name evidence="2" type="ORF">GMRT_13335</name>
</gene>
<feature type="region of interest" description="Disordered" evidence="1">
    <location>
        <begin position="66"/>
        <end position="89"/>
    </location>
</feature>
<evidence type="ECO:0000313" key="2">
    <source>
        <dbReference type="EMBL" id="TNJ26300.1"/>
    </source>
</evidence>
<dbReference type="Proteomes" id="UP000315496">
    <property type="component" value="Chromosome 5"/>
</dbReference>
<dbReference type="OrthoDB" id="10255051at2759"/>
<protein>
    <submittedName>
        <fullName evidence="2">Uncharacterized protein</fullName>
    </submittedName>
</protein>
<organism evidence="2 3">
    <name type="scientific">Giardia muris</name>
    <dbReference type="NCBI Taxonomy" id="5742"/>
    <lineage>
        <taxon>Eukaryota</taxon>
        <taxon>Metamonada</taxon>
        <taxon>Diplomonadida</taxon>
        <taxon>Hexamitidae</taxon>
        <taxon>Giardiinae</taxon>
        <taxon>Giardia</taxon>
    </lineage>
</organism>
<accession>A0A4Z1SLB9</accession>
<evidence type="ECO:0000313" key="3">
    <source>
        <dbReference type="Proteomes" id="UP000315496"/>
    </source>
</evidence>